<dbReference type="InterPro" id="IPR016972">
    <property type="entry name" value="UCP031279"/>
</dbReference>
<evidence type="ECO:0000313" key="3">
    <source>
        <dbReference type="EMBL" id="PSS21218.1"/>
    </source>
</evidence>
<protein>
    <submittedName>
        <fullName evidence="3">DNA repair protein</fullName>
    </submittedName>
</protein>
<sequence>MDKKARKESKISRYFKAPFRVLAKAHDFYINSLIQCAGRAEFGGAMTGPTAQVSSSLPKSFSVNSSKASDDQDLRDLIRAASTRSLSNKVQLELLRRQQLPVAAVEVVPRSQSAGIGRIDEDKPCEFEEGDVKVNTDVYPRSKSYAVSKRTTGL</sequence>
<dbReference type="PANTHER" id="PTHR33526:SF4">
    <property type="entry name" value="OS07G0123800 PROTEIN"/>
    <property type="match status" value="1"/>
</dbReference>
<evidence type="ECO:0000256" key="1">
    <source>
        <dbReference type="SAM" id="MobiDB-lite"/>
    </source>
</evidence>
<organism evidence="3 4">
    <name type="scientific">Actinidia chinensis var. chinensis</name>
    <name type="common">Chinese soft-hair kiwi</name>
    <dbReference type="NCBI Taxonomy" id="1590841"/>
    <lineage>
        <taxon>Eukaryota</taxon>
        <taxon>Viridiplantae</taxon>
        <taxon>Streptophyta</taxon>
        <taxon>Embryophyta</taxon>
        <taxon>Tracheophyta</taxon>
        <taxon>Spermatophyta</taxon>
        <taxon>Magnoliopsida</taxon>
        <taxon>eudicotyledons</taxon>
        <taxon>Gunneridae</taxon>
        <taxon>Pentapetalae</taxon>
        <taxon>asterids</taxon>
        <taxon>Ericales</taxon>
        <taxon>Actinidiaceae</taxon>
        <taxon>Actinidia</taxon>
    </lineage>
</organism>
<feature type="region of interest" description="Disordered" evidence="1">
    <location>
        <begin position="49"/>
        <end position="71"/>
    </location>
</feature>
<dbReference type="FunCoup" id="A0A2R6R5C7">
    <property type="interactions" value="352"/>
</dbReference>
<dbReference type="PANTHER" id="PTHR33526">
    <property type="entry name" value="OS07G0123800 PROTEIN"/>
    <property type="match status" value="1"/>
</dbReference>
<reference evidence="3 4" key="1">
    <citation type="submission" date="2017-07" db="EMBL/GenBank/DDBJ databases">
        <title>An improved, manually edited Actinidia chinensis var. chinensis (kiwifruit) genome highlights the challenges associated with draft genomes and gene prediction in plants.</title>
        <authorList>
            <person name="Pilkington S."/>
            <person name="Crowhurst R."/>
            <person name="Hilario E."/>
            <person name="Nardozza S."/>
            <person name="Fraser L."/>
            <person name="Peng Y."/>
            <person name="Gunaseelan K."/>
            <person name="Simpson R."/>
            <person name="Tahir J."/>
            <person name="Deroles S."/>
            <person name="Templeton K."/>
            <person name="Luo Z."/>
            <person name="Davy M."/>
            <person name="Cheng C."/>
            <person name="Mcneilage M."/>
            <person name="Scaglione D."/>
            <person name="Liu Y."/>
            <person name="Zhang Q."/>
            <person name="Datson P."/>
            <person name="De Silva N."/>
            <person name="Gardiner S."/>
            <person name="Bassett H."/>
            <person name="Chagne D."/>
            <person name="Mccallum J."/>
            <person name="Dzierzon H."/>
            <person name="Deng C."/>
            <person name="Wang Y.-Y."/>
            <person name="Barron N."/>
            <person name="Manako K."/>
            <person name="Bowen J."/>
            <person name="Foster T."/>
            <person name="Erridge Z."/>
            <person name="Tiffin H."/>
            <person name="Waite C."/>
            <person name="Davies K."/>
            <person name="Grierson E."/>
            <person name="Laing W."/>
            <person name="Kirk R."/>
            <person name="Chen X."/>
            <person name="Wood M."/>
            <person name="Montefiori M."/>
            <person name="Brummell D."/>
            <person name="Schwinn K."/>
            <person name="Catanach A."/>
            <person name="Fullerton C."/>
            <person name="Li D."/>
            <person name="Meiyalaghan S."/>
            <person name="Nieuwenhuizen N."/>
            <person name="Read N."/>
            <person name="Prakash R."/>
            <person name="Hunter D."/>
            <person name="Zhang H."/>
            <person name="Mckenzie M."/>
            <person name="Knabel M."/>
            <person name="Harris A."/>
            <person name="Allan A."/>
            <person name="Chen A."/>
            <person name="Janssen B."/>
            <person name="Plunkett B."/>
            <person name="Dwamena C."/>
            <person name="Voogd C."/>
            <person name="Leif D."/>
            <person name="Lafferty D."/>
            <person name="Souleyre E."/>
            <person name="Varkonyi-Gasic E."/>
            <person name="Gambi F."/>
            <person name="Hanley J."/>
            <person name="Yao J.-L."/>
            <person name="Cheung J."/>
            <person name="David K."/>
            <person name="Warren B."/>
            <person name="Marsh K."/>
            <person name="Snowden K."/>
            <person name="Lin-Wang K."/>
            <person name="Brian L."/>
            <person name="Martinez-Sanchez M."/>
            <person name="Wang M."/>
            <person name="Ileperuma N."/>
            <person name="Macnee N."/>
            <person name="Campin R."/>
            <person name="Mcatee P."/>
            <person name="Drummond R."/>
            <person name="Espley R."/>
            <person name="Ireland H."/>
            <person name="Wu R."/>
            <person name="Atkinson R."/>
            <person name="Karunairetnam S."/>
            <person name="Bulley S."/>
            <person name="Chunkath S."/>
            <person name="Hanley Z."/>
            <person name="Storey R."/>
            <person name="Thrimawithana A."/>
            <person name="Thomson S."/>
            <person name="David C."/>
            <person name="Testolin R."/>
        </authorList>
    </citation>
    <scope>NUCLEOTIDE SEQUENCE [LARGE SCALE GENOMIC DNA]</scope>
    <source>
        <strain evidence="4">cv. Red5</strain>
        <tissue evidence="3">Young leaf</tissue>
    </source>
</reference>
<feature type="compositionally biased region" description="Polar residues" evidence="1">
    <location>
        <begin position="49"/>
        <end position="67"/>
    </location>
</feature>
<gene>
    <name evidence="2" type="ORF">CEY00_Acc10261</name>
    <name evidence="3" type="ORF">CEY00_Acc10262</name>
</gene>
<dbReference type="PIRSF" id="PIRSF031279">
    <property type="entry name" value="UCP031279"/>
    <property type="match status" value="1"/>
</dbReference>
<reference evidence="4" key="2">
    <citation type="journal article" date="2018" name="BMC Genomics">
        <title>A manually annotated Actinidia chinensis var. chinensis (kiwifruit) genome highlights the challenges associated with draft genomes and gene prediction in plants.</title>
        <authorList>
            <person name="Pilkington S.M."/>
            <person name="Crowhurst R."/>
            <person name="Hilario E."/>
            <person name="Nardozza S."/>
            <person name="Fraser L."/>
            <person name="Peng Y."/>
            <person name="Gunaseelan K."/>
            <person name="Simpson R."/>
            <person name="Tahir J."/>
            <person name="Deroles S.C."/>
            <person name="Templeton K."/>
            <person name="Luo Z."/>
            <person name="Davy M."/>
            <person name="Cheng C."/>
            <person name="McNeilage M."/>
            <person name="Scaglione D."/>
            <person name="Liu Y."/>
            <person name="Zhang Q."/>
            <person name="Datson P."/>
            <person name="De Silva N."/>
            <person name="Gardiner S.E."/>
            <person name="Bassett H."/>
            <person name="Chagne D."/>
            <person name="McCallum J."/>
            <person name="Dzierzon H."/>
            <person name="Deng C."/>
            <person name="Wang Y.Y."/>
            <person name="Barron L."/>
            <person name="Manako K."/>
            <person name="Bowen J."/>
            <person name="Foster T.M."/>
            <person name="Erridge Z.A."/>
            <person name="Tiffin H."/>
            <person name="Waite C.N."/>
            <person name="Davies K.M."/>
            <person name="Grierson E.P."/>
            <person name="Laing W.A."/>
            <person name="Kirk R."/>
            <person name="Chen X."/>
            <person name="Wood M."/>
            <person name="Montefiori M."/>
            <person name="Brummell D.A."/>
            <person name="Schwinn K.E."/>
            <person name="Catanach A."/>
            <person name="Fullerton C."/>
            <person name="Li D."/>
            <person name="Meiyalaghan S."/>
            <person name="Nieuwenhuizen N."/>
            <person name="Read N."/>
            <person name="Prakash R."/>
            <person name="Hunter D."/>
            <person name="Zhang H."/>
            <person name="McKenzie M."/>
            <person name="Knabel M."/>
            <person name="Harris A."/>
            <person name="Allan A.C."/>
            <person name="Gleave A."/>
            <person name="Chen A."/>
            <person name="Janssen B.J."/>
            <person name="Plunkett B."/>
            <person name="Ampomah-Dwamena C."/>
            <person name="Voogd C."/>
            <person name="Leif D."/>
            <person name="Lafferty D."/>
            <person name="Souleyre E.J.F."/>
            <person name="Varkonyi-Gasic E."/>
            <person name="Gambi F."/>
            <person name="Hanley J."/>
            <person name="Yao J.L."/>
            <person name="Cheung J."/>
            <person name="David K.M."/>
            <person name="Warren B."/>
            <person name="Marsh K."/>
            <person name="Snowden K.C."/>
            <person name="Lin-Wang K."/>
            <person name="Brian L."/>
            <person name="Martinez-Sanchez M."/>
            <person name="Wang M."/>
            <person name="Ileperuma N."/>
            <person name="Macnee N."/>
            <person name="Campin R."/>
            <person name="McAtee P."/>
            <person name="Drummond R.S.M."/>
            <person name="Espley R.V."/>
            <person name="Ireland H.S."/>
            <person name="Wu R."/>
            <person name="Atkinson R.G."/>
            <person name="Karunairetnam S."/>
            <person name="Bulley S."/>
            <person name="Chunkath S."/>
            <person name="Hanley Z."/>
            <person name="Storey R."/>
            <person name="Thrimawithana A.H."/>
            <person name="Thomson S."/>
            <person name="David C."/>
            <person name="Testolin R."/>
            <person name="Huang H."/>
            <person name="Hellens R.P."/>
            <person name="Schaffer R.J."/>
        </authorList>
    </citation>
    <scope>NUCLEOTIDE SEQUENCE [LARGE SCALE GENOMIC DNA]</scope>
    <source>
        <strain evidence="4">cv. Red5</strain>
    </source>
</reference>
<dbReference type="OrthoDB" id="694638at2759"/>
<dbReference type="Proteomes" id="UP000241394">
    <property type="component" value="Chromosome LG9"/>
</dbReference>
<dbReference type="OMA" id="KSMTECS"/>
<proteinExistence type="predicted"/>
<evidence type="ECO:0000313" key="2">
    <source>
        <dbReference type="EMBL" id="PSS21217.1"/>
    </source>
</evidence>
<keyword evidence="4" id="KW-1185">Reference proteome</keyword>
<name>A0A2R6R5C7_ACTCC</name>
<dbReference type="EMBL" id="NKQK01000009">
    <property type="protein sequence ID" value="PSS21218.1"/>
    <property type="molecule type" value="Genomic_DNA"/>
</dbReference>
<evidence type="ECO:0000313" key="4">
    <source>
        <dbReference type="Proteomes" id="UP000241394"/>
    </source>
</evidence>
<dbReference type="EMBL" id="NKQK01000009">
    <property type="protein sequence ID" value="PSS21217.1"/>
    <property type="molecule type" value="Genomic_DNA"/>
</dbReference>
<dbReference type="AlphaFoldDB" id="A0A2R6R5C7"/>
<dbReference type="STRING" id="1590841.A0A2R6R5C7"/>
<dbReference type="InParanoid" id="A0A2R6R5C7"/>
<dbReference type="Gramene" id="PSS21218">
    <property type="protein sequence ID" value="PSS21218"/>
    <property type="gene ID" value="CEY00_Acc10262"/>
</dbReference>
<comment type="caution">
    <text evidence="3">The sequence shown here is derived from an EMBL/GenBank/DDBJ whole genome shotgun (WGS) entry which is preliminary data.</text>
</comment>
<dbReference type="Gramene" id="PSS21217">
    <property type="protein sequence ID" value="PSS21217"/>
    <property type="gene ID" value="CEY00_Acc10261"/>
</dbReference>
<accession>A0A2R6R5C7</accession>